<reference evidence="2 3" key="1">
    <citation type="submission" date="2016-12" db="EMBL/GenBank/DDBJ databases">
        <authorList>
            <person name="Song W.-J."/>
            <person name="Kurnit D.M."/>
        </authorList>
    </citation>
    <scope>NUCLEOTIDE SEQUENCE [LARGE SCALE GENOMIC DNA]</scope>
    <source>
        <strain evidence="2 3">STM7296</strain>
    </source>
</reference>
<name>A0A1N7SQI4_9BURK</name>
<gene>
    <name evidence="2" type="ORF">BN2475_1490003</name>
</gene>
<organism evidence="2 3">
    <name type="scientific">Paraburkholderia ribeironis</name>
    <dbReference type="NCBI Taxonomy" id="1247936"/>
    <lineage>
        <taxon>Bacteria</taxon>
        <taxon>Pseudomonadati</taxon>
        <taxon>Pseudomonadota</taxon>
        <taxon>Betaproteobacteria</taxon>
        <taxon>Burkholderiales</taxon>
        <taxon>Burkholderiaceae</taxon>
        <taxon>Paraburkholderia</taxon>
    </lineage>
</organism>
<proteinExistence type="predicted"/>
<feature type="signal peptide" evidence="1">
    <location>
        <begin position="1"/>
        <end position="33"/>
    </location>
</feature>
<dbReference type="OrthoDB" id="9805832at2"/>
<keyword evidence="3" id="KW-1185">Reference proteome</keyword>
<feature type="chain" id="PRO_5013021020" evidence="1">
    <location>
        <begin position="34"/>
        <end position="132"/>
    </location>
</feature>
<keyword evidence="1" id="KW-0732">Signal</keyword>
<dbReference type="EMBL" id="CYGX02000149">
    <property type="protein sequence ID" value="SIT49572.1"/>
    <property type="molecule type" value="Genomic_DNA"/>
</dbReference>
<dbReference type="STRING" id="1247936.BN2475_1490003"/>
<dbReference type="RefSeq" id="WP_143326039.1">
    <property type="nucleotide sequence ID" value="NZ_CYGX02000149.1"/>
</dbReference>
<dbReference type="AlphaFoldDB" id="A0A1N7SQI4"/>
<evidence type="ECO:0000256" key="1">
    <source>
        <dbReference type="SAM" id="SignalP"/>
    </source>
</evidence>
<dbReference type="Proteomes" id="UP000187012">
    <property type="component" value="Unassembled WGS sequence"/>
</dbReference>
<evidence type="ECO:0000313" key="3">
    <source>
        <dbReference type="Proteomes" id="UP000187012"/>
    </source>
</evidence>
<protein>
    <submittedName>
        <fullName evidence="2">OmpA domain protein</fullName>
    </submittedName>
</protein>
<sequence>MSHIVRFCLHTPLARCLFIAALCIFGPTHMVHADPFMEEPDTDERAVTEALTPDAPGDDALRGYVLSKPKTARPPRKPSLQMMITFKTSSSQLTDTAQVALDKVARELQSEQLAKRPVQIPLQGDVNFFGDL</sequence>
<accession>A0A1N7SQI4</accession>
<evidence type="ECO:0000313" key="2">
    <source>
        <dbReference type="EMBL" id="SIT49572.1"/>
    </source>
</evidence>